<sequence>MSHRAQHDHGQRDRSIHDRAPAERPREAHERGAHHPTAFAATPRHTEQNHRNAEVYAELIAAHRGAHHGHPASADHRRGRPDWSHPAEEPPHRPAPAAAPA</sequence>
<feature type="region of interest" description="Disordered" evidence="1">
    <location>
        <begin position="1"/>
        <end position="101"/>
    </location>
</feature>
<protein>
    <submittedName>
        <fullName evidence="2">Uncharacterized protein</fullName>
    </submittedName>
</protein>
<feature type="non-terminal residue" evidence="2">
    <location>
        <position position="101"/>
    </location>
</feature>
<dbReference type="Proteomes" id="UP000248863">
    <property type="component" value="Unassembled WGS sequence"/>
</dbReference>
<name>A0A327K3U0_9BRAD</name>
<feature type="compositionally biased region" description="Basic and acidic residues" evidence="1">
    <location>
        <begin position="1"/>
        <end position="33"/>
    </location>
</feature>
<organism evidence="2 3">
    <name type="scientific">Rhodoplanes elegans</name>
    <dbReference type="NCBI Taxonomy" id="29408"/>
    <lineage>
        <taxon>Bacteria</taxon>
        <taxon>Pseudomonadati</taxon>
        <taxon>Pseudomonadota</taxon>
        <taxon>Alphaproteobacteria</taxon>
        <taxon>Hyphomicrobiales</taxon>
        <taxon>Nitrobacteraceae</taxon>
        <taxon>Rhodoplanes</taxon>
    </lineage>
</organism>
<accession>A0A327K3U0</accession>
<evidence type="ECO:0000313" key="3">
    <source>
        <dbReference type="Proteomes" id="UP000248863"/>
    </source>
</evidence>
<dbReference type="RefSeq" id="WP_210207679.1">
    <property type="nucleotide sequence ID" value="NZ_NPEU01000420.1"/>
</dbReference>
<proteinExistence type="predicted"/>
<evidence type="ECO:0000256" key="1">
    <source>
        <dbReference type="SAM" id="MobiDB-lite"/>
    </source>
</evidence>
<dbReference type="EMBL" id="NPEU01000420">
    <property type="protein sequence ID" value="RAI32506.1"/>
    <property type="molecule type" value="Genomic_DNA"/>
</dbReference>
<evidence type="ECO:0000313" key="2">
    <source>
        <dbReference type="EMBL" id="RAI32506.1"/>
    </source>
</evidence>
<gene>
    <name evidence="2" type="ORF">CH338_24070</name>
</gene>
<keyword evidence="3" id="KW-1185">Reference proteome</keyword>
<dbReference type="AlphaFoldDB" id="A0A327K3U0"/>
<feature type="compositionally biased region" description="Basic and acidic residues" evidence="1">
    <location>
        <begin position="73"/>
        <end position="92"/>
    </location>
</feature>
<comment type="caution">
    <text evidence="2">The sequence shown here is derived from an EMBL/GenBank/DDBJ whole genome shotgun (WGS) entry which is preliminary data.</text>
</comment>
<feature type="compositionally biased region" description="Basic and acidic residues" evidence="1">
    <location>
        <begin position="44"/>
        <end position="53"/>
    </location>
</feature>
<reference evidence="2 3" key="1">
    <citation type="submission" date="2017-07" db="EMBL/GenBank/DDBJ databases">
        <title>Draft Genome Sequences of Select Purple Nonsulfur Bacteria.</title>
        <authorList>
            <person name="Lasarre B."/>
            <person name="Mckinlay J.B."/>
        </authorList>
    </citation>
    <scope>NUCLEOTIDE SEQUENCE [LARGE SCALE GENOMIC DNA]</scope>
    <source>
        <strain evidence="2 3">DSM 11907</strain>
    </source>
</reference>